<sequence>MKSLLRYREQIRNQLVKDKPSSQDVQEQIREEETLSSKVMNSHKMRKKFARLRNSKLRAQKCSRAGELLSVMNKPAQLQTKAVKNRKKAADKSKLEGQQKQFPRRRETSWKWSKAGEQAQ</sequence>
<evidence type="ECO:0000313" key="2">
    <source>
        <dbReference type="EMBL" id="KZV26366.1"/>
    </source>
</evidence>
<evidence type="ECO:0000313" key="3">
    <source>
        <dbReference type="Proteomes" id="UP000250235"/>
    </source>
</evidence>
<feature type="compositionally biased region" description="Basic and acidic residues" evidence="1">
    <location>
        <begin position="88"/>
        <end position="97"/>
    </location>
</feature>
<gene>
    <name evidence="2" type="ORF">F511_35434</name>
</gene>
<organism evidence="2 3">
    <name type="scientific">Dorcoceras hygrometricum</name>
    <dbReference type="NCBI Taxonomy" id="472368"/>
    <lineage>
        <taxon>Eukaryota</taxon>
        <taxon>Viridiplantae</taxon>
        <taxon>Streptophyta</taxon>
        <taxon>Embryophyta</taxon>
        <taxon>Tracheophyta</taxon>
        <taxon>Spermatophyta</taxon>
        <taxon>Magnoliopsida</taxon>
        <taxon>eudicotyledons</taxon>
        <taxon>Gunneridae</taxon>
        <taxon>Pentapetalae</taxon>
        <taxon>asterids</taxon>
        <taxon>lamiids</taxon>
        <taxon>Lamiales</taxon>
        <taxon>Gesneriaceae</taxon>
        <taxon>Didymocarpoideae</taxon>
        <taxon>Trichosporeae</taxon>
        <taxon>Loxocarpinae</taxon>
        <taxon>Dorcoceras</taxon>
    </lineage>
</organism>
<reference evidence="2 3" key="1">
    <citation type="journal article" date="2015" name="Proc. Natl. Acad. Sci. U.S.A.">
        <title>The resurrection genome of Boea hygrometrica: A blueprint for survival of dehydration.</title>
        <authorList>
            <person name="Xiao L."/>
            <person name="Yang G."/>
            <person name="Zhang L."/>
            <person name="Yang X."/>
            <person name="Zhao S."/>
            <person name="Ji Z."/>
            <person name="Zhou Q."/>
            <person name="Hu M."/>
            <person name="Wang Y."/>
            <person name="Chen M."/>
            <person name="Xu Y."/>
            <person name="Jin H."/>
            <person name="Xiao X."/>
            <person name="Hu G."/>
            <person name="Bao F."/>
            <person name="Hu Y."/>
            <person name="Wan P."/>
            <person name="Li L."/>
            <person name="Deng X."/>
            <person name="Kuang T."/>
            <person name="Xiang C."/>
            <person name="Zhu J.K."/>
            <person name="Oliver M.J."/>
            <person name="He Y."/>
        </authorList>
    </citation>
    <scope>NUCLEOTIDE SEQUENCE [LARGE SCALE GENOMIC DNA]</scope>
    <source>
        <strain evidence="3">cv. XS01</strain>
    </source>
</reference>
<dbReference type="Proteomes" id="UP000250235">
    <property type="component" value="Unassembled WGS sequence"/>
</dbReference>
<dbReference type="AlphaFoldDB" id="A0A2Z7AYB0"/>
<feature type="region of interest" description="Disordered" evidence="1">
    <location>
        <begin position="78"/>
        <end position="120"/>
    </location>
</feature>
<evidence type="ECO:0000256" key="1">
    <source>
        <dbReference type="SAM" id="MobiDB-lite"/>
    </source>
</evidence>
<accession>A0A2Z7AYB0</accession>
<name>A0A2Z7AYB0_9LAMI</name>
<keyword evidence="3" id="KW-1185">Reference proteome</keyword>
<protein>
    <submittedName>
        <fullName evidence="2">TMV resistance protein N-like</fullName>
    </submittedName>
</protein>
<proteinExistence type="predicted"/>
<dbReference type="EMBL" id="KV011278">
    <property type="protein sequence ID" value="KZV26366.1"/>
    <property type="molecule type" value="Genomic_DNA"/>
</dbReference>